<reference evidence="1 2" key="1">
    <citation type="submission" date="2012-05" db="EMBL/GenBank/DDBJ databases">
        <title>Recombination and specialization in a pathogen metapopulation.</title>
        <authorList>
            <person name="Gardiner A."/>
            <person name="Kemen E."/>
            <person name="Schultz-Larsen T."/>
            <person name="MacLean D."/>
            <person name="Van Oosterhout C."/>
            <person name="Jones J.D.G."/>
        </authorList>
    </citation>
    <scope>NUCLEOTIDE SEQUENCE [LARGE SCALE GENOMIC DNA]</scope>
    <source>
        <strain evidence="1 2">Ac Nc2</strain>
    </source>
</reference>
<gene>
    <name evidence="1" type="ORF">BN9_126190</name>
</gene>
<comment type="caution">
    <text evidence="1">The sequence shown here is derived from an EMBL/GenBank/DDBJ whole genome shotgun (WGS) entry which is preliminary data.</text>
</comment>
<dbReference type="AlphaFoldDB" id="A0A024FVP4"/>
<evidence type="ECO:0000313" key="2">
    <source>
        <dbReference type="Proteomes" id="UP000053237"/>
    </source>
</evidence>
<proteinExistence type="predicted"/>
<sequence>MAKPSWMGMNKLGGTGRIRENHLDIKAIELKLFTDMKSRTLLVGREKGQLAPRSNYIEKNVHFSFASPLLAKVVTSETLVPNRQAFPPQRNVSNCLNSQFAWNRLLGKPRLKQYLPSRPHYHFSRS</sequence>
<accession>A0A024FVP4</accession>
<dbReference type="Proteomes" id="UP000053237">
    <property type="component" value="Unassembled WGS sequence"/>
</dbReference>
<organism evidence="1 2">
    <name type="scientific">Albugo candida</name>
    <dbReference type="NCBI Taxonomy" id="65357"/>
    <lineage>
        <taxon>Eukaryota</taxon>
        <taxon>Sar</taxon>
        <taxon>Stramenopiles</taxon>
        <taxon>Oomycota</taxon>
        <taxon>Peronosporomycetes</taxon>
        <taxon>Albuginales</taxon>
        <taxon>Albuginaceae</taxon>
        <taxon>Albugo</taxon>
    </lineage>
</organism>
<name>A0A024FVP4_9STRA</name>
<evidence type="ECO:0000313" key="1">
    <source>
        <dbReference type="EMBL" id="CCI11238.1"/>
    </source>
</evidence>
<dbReference type="InParanoid" id="A0A024FVP4"/>
<dbReference type="EMBL" id="CAIX01000878">
    <property type="protein sequence ID" value="CCI11238.1"/>
    <property type="molecule type" value="Genomic_DNA"/>
</dbReference>
<keyword evidence="2" id="KW-1185">Reference proteome</keyword>
<protein>
    <submittedName>
        <fullName evidence="1">Uncharacterized protein</fullName>
    </submittedName>
</protein>